<dbReference type="InterPro" id="IPR016181">
    <property type="entry name" value="Acyl_CoA_acyltransferase"/>
</dbReference>
<evidence type="ECO:0000256" key="10">
    <source>
        <dbReference type="SAM" id="MobiDB-lite"/>
    </source>
</evidence>
<dbReference type="Pfam" id="PF00583">
    <property type="entry name" value="Acetyltransf_1"/>
    <property type="match status" value="1"/>
</dbReference>
<feature type="region of interest" description="Disordered" evidence="10">
    <location>
        <begin position="1"/>
        <end position="24"/>
    </location>
</feature>
<reference evidence="12" key="2">
    <citation type="submission" date="2020-09" db="EMBL/GenBank/DDBJ databases">
        <authorList>
            <person name="Sun Q."/>
            <person name="Zhou Y."/>
        </authorList>
    </citation>
    <scope>NUCLEOTIDE SEQUENCE</scope>
    <source>
        <strain evidence="12">CGMCC 4.5737</strain>
    </source>
</reference>
<dbReference type="UniPathway" id="UPA00067">
    <property type="reaction ID" value="UER00122"/>
</dbReference>
<comment type="catalytic activity">
    <reaction evidence="8 9">
        <text>L-2,4-diaminobutanoate + acetyl-CoA = (2S)-4-acetamido-2-aminobutanoate + CoA + H(+)</text>
        <dbReference type="Rhea" id="RHEA:16901"/>
        <dbReference type="ChEBI" id="CHEBI:15378"/>
        <dbReference type="ChEBI" id="CHEBI:57287"/>
        <dbReference type="ChEBI" id="CHEBI:57288"/>
        <dbReference type="ChEBI" id="CHEBI:58761"/>
        <dbReference type="ChEBI" id="CHEBI:58929"/>
        <dbReference type="EC" id="2.3.1.178"/>
    </reaction>
</comment>
<comment type="caution">
    <text evidence="12">The sequence shown here is derived from an EMBL/GenBank/DDBJ whole genome shotgun (WGS) entry which is preliminary data.</text>
</comment>
<evidence type="ECO:0000256" key="7">
    <source>
        <dbReference type="ARBA" id="ARBA00023315"/>
    </source>
</evidence>
<evidence type="ECO:0000256" key="4">
    <source>
        <dbReference type="ARBA" id="ARBA00012355"/>
    </source>
</evidence>
<dbReference type="AlphaFoldDB" id="A0A8J3FVG7"/>
<dbReference type="RefSeq" id="WP_189055104.1">
    <property type="nucleotide sequence ID" value="NZ_BMMK01000004.1"/>
</dbReference>
<dbReference type="Gene3D" id="3.40.630.30">
    <property type="match status" value="1"/>
</dbReference>
<evidence type="ECO:0000256" key="8">
    <source>
        <dbReference type="ARBA" id="ARBA00048924"/>
    </source>
</evidence>
<evidence type="ECO:0000256" key="6">
    <source>
        <dbReference type="ARBA" id="ARBA00022679"/>
    </source>
</evidence>
<comment type="pathway">
    <text evidence="2 9">Amine and polyamine biosynthesis; ectoine biosynthesis; L-ectoine from L-aspartate 4-semialdehyde: step 2/3.</text>
</comment>
<proteinExistence type="inferred from homology"/>
<dbReference type="InterPro" id="IPR012772">
    <property type="entry name" value="Ectoine_EctA"/>
</dbReference>
<dbReference type="GO" id="GO:0019491">
    <property type="term" value="P:ectoine biosynthetic process"/>
    <property type="evidence" value="ECO:0007669"/>
    <property type="project" value="UniProtKB-UniPathway"/>
</dbReference>
<organism evidence="12 13">
    <name type="scientific">Longimycelium tulufanense</name>
    <dbReference type="NCBI Taxonomy" id="907463"/>
    <lineage>
        <taxon>Bacteria</taxon>
        <taxon>Bacillati</taxon>
        <taxon>Actinomycetota</taxon>
        <taxon>Actinomycetes</taxon>
        <taxon>Pseudonocardiales</taxon>
        <taxon>Pseudonocardiaceae</taxon>
        <taxon>Longimycelium</taxon>
    </lineage>
</organism>
<dbReference type="Proteomes" id="UP000637578">
    <property type="component" value="Unassembled WGS sequence"/>
</dbReference>
<evidence type="ECO:0000256" key="2">
    <source>
        <dbReference type="ARBA" id="ARBA00004978"/>
    </source>
</evidence>
<evidence type="ECO:0000313" key="12">
    <source>
        <dbReference type="EMBL" id="GGM44223.1"/>
    </source>
</evidence>
<comment type="function">
    <text evidence="1 9">Catalyzes the acetylation of L-2,4-diaminobutyrate (DABA) to gamma-N-acetyl-alpha,gamma-diaminobutyric acid (ADABA) with acetyl coenzyme A.</text>
</comment>
<evidence type="ECO:0000313" key="13">
    <source>
        <dbReference type="Proteomes" id="UP000637578"/>
    </source>
</evidence>
<dbReference type="EMBL" id="BMMK01000004">
    <property type="protein sequence ID" value="GGM44223.1"/>
    <property type="molecule type" value="Genomic_DNA"/>
</dbReference>
<sequence>MTGERPDRAIGGGTATPSVLIEQPGTTDGAEMWRIARDSQTLDLNPSYAYLLWCRDFSVTSAVARVDGTVAGFVTGYLRPDAPDTLVVWQIAVDAQQRGHGLAGRLLRHLLARLAERGVRFLETTITADNTASIALFSALARDLGTTIERRELFDAAMFPDGHAAEDLYRIGPIPS</sequence>
<dbReference type="PROSITE" id="PS51186">
    <property type="entry name" value="GNAT"/>
    <property type="match status" value="1"/>
</dbReference>
<keyword evidence="13" id="KW-1185">Reference proteome</keyword>
<feature type="domain" description="N-acetyltransferase" evidence="11">
    <location>
        <begin position="19"/>
        <end position="175"/>
    </location>
</feature>
<dbReference type="NCBIfam" id="TIGR02406">
    <property type="entry name" value="ectoine_EctA"/>
    <property type="match status" value="1"/>
</dbReference>
<protein>
    <recommendedName>
        <fullName evidence="5 9">L-2,4-diaminobutyric acid acetyltransferase</fullName>
        <shortName evidence="9">DABA acetyltransferase</shortName>
        <ecNumber evidence="4 9">2.3.1.178</ecNumber>
    </recommendedName>
</protein>
<dbReference type="SUPFAM" id="SSF55729">
    <property type="entry name" value="Acyl-CoA N-acyltransferases (Nat)"/>
    <property type="match status" value="1"/>
</dbReference>
<evidence type="ECO:0000256" key="5">
    <source>
        <dbReference type="ARBA" id="ARBA00017935"/>
    </source>
</evidence>
<gene>
    <name evidence="9 12" type="primary">ectA</name>
    <name evidence="12" type="ORF">GCM10012275_14080</name>
</gene>
<evidence type="ECO:0000259" key="11">
    <source>
        <dbReference type="PROSITE" id="PS51186"/>
    </source>
</evidence>
<dbReference type="GO" id="GO:0033816">
    <property type="term" value="F:diaminobutyrate acetyltransferase activity"/>
    <property type="evidence" value="ECO:0007669"/>
    <property type="project" value="UniProtKB-EC"/>
</dbReference>
<accession>A0A8J3FVG7</accession>
<dbReference type="CDD" id="cd04301">
    <property type="entry name" value="NAT_SF"/>
    <property type="match status" value="1"/>
</dbReference>
<evidence type="ECO:0000256" key="9">
    <source>
        <dbReference type="RuleBase" id="RU365045"/>
    </source>
</evidence>
<keyword evidence="6 9" id="KW-0808">Transferase</keyword>
<name>A0A8J3FVG7_9PSEU</name>
<reference evidence="12" key="1">
    <citation type="journal article" date="2014" name="Int. J. Syst. Evol. Microbiol.">
        <title>Complete genome sequence of Corynebacterium casei LMG S-19264T (=DSM 44701T), isolated from a smear-ripened cheese.</title>
        <authorList>
            <consortium name="US DOE Joint Genome Institute (JGI-PGF)"/>
            <person name="Walter F."/>
            <person name="Albersmeier A."/>
            <person name="Kalinowski J."/>
            <person name="Ruckert C."/>
        </authorList>
    </citation>
    <scope>NUCLEOTIDE SEQUENCE</scope>
    <source>
        <strain evidence="12">CGMCC 4.5737</strain>
    </source>
</reference>
<comment type="similarity">
    <text evidence="3 9">Belongs to the acetyltransferase family. EctA subfamily.</text>
</comment>
<dbReference type="InterPro" id="IPR000182">
    <property type="entry name" value="GNAT_dom"/>
</dbReference>
<evidence type="ECO:0000256" key="3">
    <source>
        <dbReference type="ARBA" id="ARBA00010712"/>
    </source>
</evidence>
<dbReference type="EC" id="2.3.1.178" evidence="4 9"/>
<evidence type="ECO:0000256" key="1">
    <source>
        <dbReference type="ARBA" id="ARBA00003741"/>
    </source>
</evidence>
<keyword evidence="7 9" id="KW-0012">Acyltransferase</keyword>